<comment type="subcellular location">
    <subcellularLocation>
        <location evidence="1">Cell membrane</location>
        <topology evidence="1">Multi-pass membrane protein</topology>
    </subcellularLocation>
</comment>
<evidence type="ECO:0000256" key="4">
    <source>
        <dbReference type="ARBA" id="ARBA00022989"/>
    </source>
</evidence>
<comment type="caution">
    <text evidence="8">The sequence shown here is derived from an EMBL/GenBank/DDBJ whole genome shotgun (WGS) entry which is preliminary data.</text>
</comment>
<protein>
    <recommendedName>
        <fullName evidence="7">ABC3 transporter permease C-terminal domain-containing protein</fullName>
    </recommendedName>
</protein>
<keyword evidence="3 6" id="KW-0812">Transmembrane</keyword>
<evidence type="ECO:0000256" key="3">
    <source>
        <dbReference type="ARBA" id="ARBA00022692"/>
    </source>
</evidence>
<dbReference type="EMBL" id="JAUJWW010000005">
    <property type="protein sequence ID" value="MDN7228020.1"/>
    <property type="molecule type" value="Genomic_DNA"/>
</dbReference>
<evidence type="ECO:0000313" key="9">
    <source>
        <dbReference type="Proteomes" id="UP001172054"/>
    </source>
</evidence>
<accession>A0ABT8MSY8</accession>
<evidence type="ECO:0000256" key="6">
    <source>
        <dbReference type="SAM" id="Phobius"/>
    </source>
</evidence>
<feature type="transmembrane region" description="Helical" evidence="6">
    <location>
        <begin position="168"/>
        <end position="190"/>
    </location>
</feature>
<evidence type="ECO:0000256" key="2">
    <source>
        <dbReference type="ARBA" id="ARBA00022475"/>
    </source>
</evidence>
<dbReference type="InterPro" id="IPR003838">
    <property type="entry name" value="ABC3_permease_C"/>
</dbReference>
<keyword evidence="9" id="KW-1185">Reference proteome</keyword>
<sequence length="204" mass="22520">MATMEVSAVSDAVGNGEVLFDWQAKALNTPATNFNKAYVNAIDESVTKSSLESLTSMYPELTVNTHAASMEEASDMFVQRWAIFIFVLIILMAGVLNTLLNNILAKRKEFAVLRTIGVRPMGIVKIIVTQISFYLLLGLVFGTFCGLVFSLIVSLIDSGRVAIDFPLMWGVAASMWFVSMFIFVPVGWVMENKKISTEILSDNK</sequence>
<reference evidence="8 9" key="1">
    <citation type="submission" date="2023-06" db="EMBL/GenBank/DDBJ databases">
        <title>Novel species in genus Planococcus.</title>
        <authorList>
            <person name="Ning S."/>
        </authorList>
    </citation>
    <scope>NUCLEOTIDE SEQUENCE [LARGE SCALE GENOMIC DNA]</scope>
    <source>
        <strain evidence="8 9">N064</strain>
    </source>
</reference>
<organism evidence="8 9">
    <name type="scientific">Planococcus liqunii</name>
    <dbReference type="NCBI Taxonomy" id="3058394"/>
    <lineage>
        <taxon>Bacteria</taxon>
        <taxon>Bacillati</taxon>
        <taxon>Bacillota</taxon>
        <taxon>Bacilli</taxon>
        <taxon>Bacillales</taxon>
        <taxon>Caryophanaceae</taxon>
        <taxon>Planococcus</taxon>
    </lineage>
</organism>
<evidence type="ECO:0000256" key="1">
    <source>
        <dbReference type="ARBA" id="ARBA00004651"/>
    </source>
</evidence>
<dbReference type="Proteomes" id="UP001172054">
    <property type="component" value="Unassembled WGS sequence"/>
</dbReference>
<feature type="transmembrane region" description="Helical" evidence="6">
    <location>
        <begin position="131"/>
        <end position="156"/>
    </location>
</feature>
<keyword evidence="4 6" id="KW-1133">Transmembrane helix</keyword>
<gene>
    <name evidence="8" type="ORF">QWY15_11995</name>
</gene>
<name>A0ABT8MSY8_9BACL</name>
<proteinExistence type="predicted"/>
<evidence type="ECO:0000259" key="7">
    <source>
        <dbReference type="Pfam" id="PF02687"/>
    </source>
</evidence>
<evidence type="ECO:0000313" key="8">
    <source>
        <dbReference type="EMBL" id="MDN7228020.1"/>
    </source>
</evidence>
<evidence type="ECO:0000256" key="5">
    <source>
        <dbReference type="ARBA" id="ARBA00023136"/>
    </source>
</evidence>
<keyword evidence="5 6" id="KW-0472">Membrane</keyword>
<feature type="domain" description="ABC3 transporter permease C-terminal" evidence="7">
    <location>
        <begin position="82"/>
        <end position="184"/>
    </location>
</feature>
<dbReference type="Pfam" id="PF02687">
    <property type="entry name" value="FtsX"/>
    <property type="match status" value="1"/>
</dbReference>
<keyword evidence="2" id="KW-1003">Cell membrane</keyword>
<feature type="transmembrane region" description="Helical" evidence="6">
    <location>
        <begin position="81"/>
        <end position="100"/>
    </location>
</feature>